<dbReference type="InterPro" id="IPR036388">
    <property type="entry name" value="WH-like_DNA-bd_sf"/>
</dbReference>
<accession>A0A939MK50</accession>
<dbReference type="InterPro" id="IPR016032">
    <property type="entry name" value="Sig_transdc_resp-reg_C-effctor"/>
</dbReference>
<comment type="caution">
    <text evidence="2">The sequence shown here is derived from an EMBL/GenBank/DDBJ whole genome shotgun (WGS) entry which is preliminary data.</text>
</comment>
<dbReference type="PROSITE" id="PS50043">
    <property type="entry name" value="HTH_LUXR_2"/>
    <property type="match status" value="1"/>
</dbReference>
<dbReference type="RefSeq" id="WP_208097474.1">
    <property type="nucleotide sequence ID" value="NZ_JAGDYM010000007.1"/>
</dbReference>
<dbReference type="GO" id="GO:0006355">
    <property type="term" value="P:regulation of DNA-templated transcription"/>
    <property type="evidence" value="ECO:0007669"/>
    <property type="project" value="InterPro"/>
</dbReference>
<dbReference type="EMBL" id="JAGDYM010000007">
    <property type="protein sequence ID" value="MBO1901715.1"/>
    <property type="molecule type" value="Genomic_DNA"/>
</dbReference>
<evidence type="ECO:0000313" key="3">
    <source>
        <dbReference type="Proteomes" id="UP000664382"/>
    </source>
</evidence>
<evidence type="ECO:0000313" key="2">
    <source>
        <dbReference type="EMBL" id="MBO1901715.1"/>
    </source>
</evidence>
<name>A0A939MK50_9MICO</name>
<organism evidence="2 3">
    <name type="scientific">Leucobacter weissii</name>
    <dbReference type="NCBI Taxonomy" id="1983706"/>
    <lineage>
        <taxon>Bacteria</taxon>
        <taxon>Bacillati</taxon>
        <taxon>Actinomycetota</taxon>
        <taxon>Actinomycetes</taxon>
        <taxon>Micrococcales</taxon>
        <taxon>Microbacteriaceae</taxon>
        <taxon>Leucobacter</taxon>
    </lineage>
</organism>
<dbReference type="GO" id="GO:0003677">
    <property type="term" value="F:DNA binding"/>
    <property type="evidence" value="ECO:0007669"/>
    <property type="project" value="InterPro"/>
</dbReference>
<dbReference type="SUPFAM" id="SSF46894">
    <property type="entry name" value="C-terminal effector domain of the bipartite response regulators"/>
    <property type="match status" value="1"/>
</dbReference>
<dbReference type="AlphaFoldDB" id="A0A939MK50"/>
<proteinExistence type="predicted"/>
<dbReference type="InterPro" id="IPR000792">
    <property type="entry name" value="Tscrpt_reg_LuxR_C"/>
</dbReference>
<evidence type="ECO:0000259" key="1">
    <source>
        <dbReference type="PROSITE" id="PS50043"/>
    </source>
</evidence>
<keyword evidence="3" id="KW-1185">Reference proteome</keyword>
<dbReference type="Proteomes" id="UP000664382">
    <property type="component" value="Unassembled WGS sequence"/>
</dbReference>
<dbReference type="Gene3D" id="1.10.10.10">
    <property type="entry name" value="Winged helix-like DNA-binding domain superfamily/Winged helix DNA-binding domain"/>
    <property type="match status" value="1"/>
</dbReference>
<protein>
    <recommendedName>
        <fullName evidence="1">HTH luxR-type domain-containing protein</fullName>
    </recommendedName>
</protein>
<gene>
    <name evidence="2" type="ORF">J4H92_07075</name>
</gene>
<reference evidence="2" key="1">
    <citation type="submission" date="2021-03" db="EMBL/GenBank/DDBJ databases">
        <title>Leucobacter chromiisoli sp. nov., isolated from chromium-containing soil of chemical plant.</title>
        <authorList>
            <person name="Xu Z."/>
        </authorList>
    </citation>
    <scope>NUCLEOTIDE SEQUENCE</scope>
    <source>
        <strain evidence="2">S27</strain>
    </source>
</reference>
<dbReference type="Pfam" id="PF00196">
    <property type="entry name" value="GerE"/>
    <property type="match status" value="1"/>
</dbReference>
<sequence length="872" mass="92903">MPLSPSPNGAPATAPSTARLVLFNAPAGHGKTRTVVERYGDGGDPREPVRWIRCAPGSVDTVWADLSRAIAFVTGSSPDAEDPSPETVKRAATELAAPCTVVIDDYHHATSAANDLALADLIEAAPRLSLVVAGRRVHLLDGPLVTGRIAVHVLGPEDFAVSAGEAMRMAAEAGLPETERLRLAVEQTRGWPLAVRAALGPGADPIANLTRFALHHLELLDDPSRRIILIASQLDAAGLDQLAEAAECPIAEARACVHDLLERGLLLAAHRSEITEFRCHPAVQPALAARSLRSSSPARRAALLRDRASRIAAAAPFTAFTHLCAAGAYPEAEAVLAQHFTAITDEGEEAARLLRALPESALAAHSTFVAARLLLEGPDPAAPLPMLRRLLEQALPALRERILAEEAAPTEMHLPLLVQAMTFERFVGDADTAHRIAEDVEARLNDTAPDEAHPAARGAHGASVSRSAFPMHAREIALSALRAGDLPQARRNLRLLRAHAEQLMGGSALAGGSPALATVSDAESGRRWLLAALNELALTELLDGDLRSAAELLEQSESLGASGSGKAPGNSRLSGEIARAVLASEQGDERMFARAEERIAPMRDRVEQWPLVLLAEAEMVRRSRGADWALSQLDASVVQASESGRRLSGAWYEHLVCYRVMLHTVLGDVSAAAQRLADLPDARPDAQIERARIALFSGDPVGSLLLAQRIGDAGTTRRQQLDRCLVSAVAAWDCGRTDESLSALRNAGRLIRGGAPTSTLAGVPHSSLREIAEAASDAGGCELLDLIDSVPEPARPRRYERLTGMELRTLATIAEHRTYNRAAAALYVASSTVKKHLASVYRKLHAKNRDEAILVAKRMGLLDGEPPARESA</sequence>
<feature type="domain" description="HTH luxR-type" evidence="1">
    <location>
        <begin position="795"/>
        <end position="860"/>
    </location>
</feature>
<dbReference type="SMART" id="SM00421">
    <property type="entry name" value="HTH_LUXR"/>
    <property type="match status" value="1"/>
</dbReference>